<dbReference type="GO" id="GO:0000155">
    <property type="term" value="F:phosphorelay sensor kinase activity"/>
    <property type="evidence" value="ECO:0007669"/>
    <property type="project" value="InterPro"/>
</dbReference>
<protein>
    <recommendedName>
        <fullName evidence="3">histidine kinase</fullName>
        <ecNumber evidence="3">2.7.13.3</ecNumber>
    </recommendedName>
</protein>
<reference evidence="12 13" key="1">
    <citation type="submission" date="2020-06" db="EMBL/GenBank/DDBJ databases">
        <title>Acidovorax antarctica sp. nov., isolated from Corinth ice sheet soil, Antarctic Fields Peninsula.</title>
        <authorList>
            <person name="Xu Q."/>
            <person name="Peng F."/>
        </authorList>
    </citation>
    <scope>NUCLEOTIDE SEQUENCE [LARGE SCALE GENOMIC DNA]</scope>
    <source>
        <strain evidence="12 13">16-35-5</strain>
    </source>
</reference>
<dbReference type="Gene3D" id="1.10.287.130">
    <property type="match status" value="1"/>
</dbReference>
<dbReference type="InterPro" id="IPR004358">
    <property type="entry name" value="Sig_transdc_His_kin-like_C"/>
</dbReference>
<dbReference type="AlphaFoldDB" id="A0A6N1WW89"/>
<accession>A0A6N1WW89</accession>
<comment type="catalytic activity">
    <reaction evidence="1">
        <text>ATP + protein L-histidine = ADP + protein N-phospho-L-histidine.</text>
        <dbReference type="EC" id="2.7.13.3"/>
    </reaction>
</comment>
<evidence type="ECO:0000256" key="10">
    <source>
        <dbReference type="SAM" id="Phobius"/>
    </source>
</evidence>
<dbReference type="Pfam" id="PF00512">
    <property type="entry name" value="HisKA"/>
    <property type="match status" value="1"/>
</dbReference>
<dbReference type="InterPro" id="IPR050428">
    <property type="entry name" value="TCS_sensor_his_kinase"/>
</dbReference>
<keyword evidence="6 10" id="KW-0812">Transmembrane</keyword>
<feature type="transmembrane region" description="Helical" evidence="10">
    <location>
        <begin position="20"/>
        <end position="38"/>
    </location>
</feature>
<gene>
    <name evidence="12" type="ORF">HUK68_00550</name>
</gene>
<dbReference type="PANTHER" id="PTHR45436:SF1">
    <property type="entry name" value="SENSOR PROTEIN QSEC"/>
    <property type="match status" value="1"/>
</dbReference>
<dbReference type="InterPro" id="IPR003661">
    <property type="entry name" value="HisK_dim/P_dom"/>
</dbReference>
<dbReference type="PRINTS" id="PR00344">
    <property type="entry name" value="BCTRLSENSOR"/>
</dbReference>
<dbReference type="SMART" id="SM00387">
    <property type="entry name" value="HATPase_c"/>
    <property type="match status" value="1"/>
</dbReference>
<keyword evidence="8 10" id="KW-1133">Transmembrane helix</keyword>
<dbReference type="EMBL" id="CP054840">
    <property type="protein sequence ID" value="QKV51499.1"/>
    <property type="molecule type" value="Genomic_DNA"/>
</dbReference>
<dbReference type="Pfam" id="PF02518">
    <property type="entry name" value="HATPase_c"/>
    <property type="match status" value="1"/>
</dbReference>
<evidence type="ECO:0000256" key="8">
    <source>
        <dbReference type="ARBA" id="ARBA00022989"/>
    </source>
</evidence>
<dbReference type="Pfam" id="PF08521">
    <property type="entry name" value="2CSK_N"/>
    <property type="match status" value="1"/>
</dbReference>
<dbReference type="Proteomes" id="UP000509579">
    <property type="component" value="Chromosome"/>
</dbReference>
<evidence type="ECO:0000256" key="6">
    <source>
        <dbReference type="ARBA" id="ARBA00022692"/>
    </source>
</evidence>
<dbReference type="CDD" id="cd00082">
    <property type="entry name" value="HisKA"/>
    <property type="match status" value="1"/>
</dbReference>
<evidence type="ECO:0000256" key="5">
    <source>
        <dbReference type="ARBA" id="ARBA00022679"/>
    </source>
</evidence>
<evidence type="ECO:0000256" key="1">
    <source>
        <dbReference type="ARBA" id="ARBA00000085"/>
    </source>
</evidence>
<dbReference type="InterPro" id="IPR005467">
    <property type="entry name" value="His_kinase_dom"/>
</dbReference>
<evidence type="ECO:0000256" key="3">
    <source>
        <dbReference type="ARBA" id="ARBA00012438"/>
    </source>
</evidence>
<keyword evidence="5" id="KW-0808">Transferase</keyword>
<feature type="domain" description="Histidine kinase" evidence="11">
    <location>
        <begin position="250"/>
        <end position="477"/>
    </location>
</feature>
<name>A0A6N1WW89_9BURK</name>
<evidence type="ECO:0000313" key="12">
    <source>
        <dbReference type="EMBL" id="QKV51499.1"/>
    </source>
</evidence>
<proteinExistence type="predicted"/>
<dbReference type="InterPro" id="IPR003594">
    <property type="entry name" value="HATPase_dom"/>
</dbReference>
<dbReference type="GO" id="GO:0005886">
    <property type="term" value="C:plasma membrane"/>
    <property type="evidence" value="ECO:0007669"/>
    <property type="project" value="TreeGrafter"/>
</dbReference>
<keyword evidence="4" id="KW-0597">Phosphoprotein</keyword>
<dbReference type="EC" id="2.7.13.3" evidence="3"/>
<keyword evidence="13" id="KW-1185">Reference proteome</keyword>
<evidence type="ECO:0000259" key="11">
    <source>
        <dbReference type="PROSITE" id="PS50109"/>
    </source>
</evidence>
<keyword evidence="9 10" id="KW-0472">Membrane</keyword>
<organism evidence="12 13">
    <name type="scientific">Comamonas antarctica</name>
    <dbReference type="NCBI Taxonomy" id="2743470"/>
    <lineage>
        <taxon>Bacteria</taxon>
        <taxon>Pseudomonadati</taxon>
        <taxon>Pseudomonadota</taxon>
        <taxon>Betaproteobacteria</taxon>
        <taxon>Burkholderiales</taxon>
        <taxon>Comamonadaceae</taxon>
        <taxon>Comamonas</taxon>
    </lineage>
</organism>
<dbReference type="RefSeq" id="WP_175502435.1">
    <property type="nucleotide sequence ID" value="NZ_CP054840.1"/>
</dbReference>
<dbReference type="InterPro" id="IPR036890">
    <property type="entry name" value="HATPase_C_sf"/>
</dbReference>
<dbReference type="SMART" id="SM00388">
    <property type="entry name" value="HisKA"/>
    <property type="match status" value="1"/>
</dbReference>
<dbReference type="SUPFAM" id="SSF55874">
    <property type="entry name" value="ATPase domain of HSP90 chaperone/DNA topoisomerase II/histidine kinase"/>
    <property type="match status" value="1"/>
</dbReference>
<dbReference type="Gene3D" id="3.30.565.10">
    <property type="entry name" value="Histidine kinase-like ATPase, C-terminal domain"/>
    <property type="match status" value="1"/>
</dbReference>
<dbReference type="PROSITE" id="PS50109">
    <property type="entry name" value="HIS_KIN"/>
    <property type="match status" value="1"/>
</dbReference>
<dbReference type="KEGG" id="aant:HUK68_00550"/>
<dbReference type="PANTHER" id="PTHR45436">
    <property type="entry name" value="SENSOR HISTIDINE KINASE YKOH"/>
    <property type="match status" value="1"/>
</dbReference>
<sequence>MKLFQREQYSLFGGILDWMLTPLLLLWPVSLALTWLVAQGLANQPYDRALEYDVRVLARQVQQGQLQFSLAQALSHNLRASAADSVFYQVLDPQGRLAAGESALPRPPWTDAERRNGEVQLYDAELRGVDLRLAALWVPLPEPGQPLALVQVAEARDQRSALAGEIIRGVMLPQFVVLPLAVMLVWMALARGITPLHRLEERIRARKPDDLSPLNFEDVPLEVAPLVNAVDDLLCRLNESLATQKRFLADAAHQLKTPLAGLRMQADLAQREGTSTQELKRSLQQIGRASMRASHTVNQLLALARVEGTGAAMAKQRCDLAQLVIDVVRDSVPRALDKHVDLGYDGAEPGAPGVWMEGNPTLLTELVRNLVDNAINYTPSTPEQPGVVTVRLLADTFERMLLLEVEDTGPGVPEAERALVFQPFYRALGTQADGSGLGLPIVQEIARQHGAQVSLDAARPQQLPPGARFSVRFSALRALPALAALP</sequence>
<dbReference type="CDD" id="cd00075">
    <property type="entry name" value="HATPase"/>
    <property type="match status" value="1"/>
</dbReference>
<evidence type="ECO:0000313" key="13">
    <source>
        <dbReference type="Proteomes" id="UP000509579"/>
    </source>
</evidence>
<evidence type="ECO:0000256" key="7">
    <source>
        <dbReference type="ARBA" id="ARBA00022777"/>
    </source>
</evidence>
<dbReference type="InterPro" id="IPR036097">
    <property type="entry name" value="HisK_dim/P_sf"/>
</dbReference>
<dbReference type="InterPro" id="IPR013727">
    <property type="entry name" value="2CSK_N"/>
</dbReference>
<keyword evidence="7 12" id="KW-0418">Kinase</keyword>
<feature type="transmembrane region" description="Helical" evidence="10">
    <location>
        <begin position="166"/>
        <end position="189"/>
    </location>
</feature>
<evidence type="ECO:0000256" key="2">
    <source>
        <dbReference type="ARBA" id="ARBA00004370"/>
    </source>
</evidence>
<evidence type="ECO:0000256" key="4">
    <source>
        <dbReference type="ARBA" id="ARBA00022553"/>
    </source>
</evidence>
<dbReference type="SUPFAM" id="SSF47384">
    <property type="entry name" value="Homodimeric domain of signal transducing histidine kinase"/>
    <property type="match status" value="1"/>
</dbReference>
<comment type="subcellular location">
    <subcellularLocation>
        <location evidence="2">Membrane</location>
    </subcellularLocation>
</comment>
<evidence type="ECO:0000256" key="9">
    <source>
        <dbReference type="ARBA" id="ARBA00023136"/>
    </source>
</evidence>